<keyword evidence="2" id="KW-0732">Signal</keyword>
<name>A0ABS1JJI2_9BURK</name>
<dbReference type="RefSeq" id="WP_201687195.1">
    <property type="nucleotide sequence ID" value="NZ_JAEQND010000001.1"/>
</dbReference>
<dbReference type="Gene3D" id="3.40.30.10">
    <property type="entry name" value="Glutaredoxin"/>
    <property type="match status" value="1"/>
</dbReference>
<comment type="caution">
    <text evidence="3">The sequence shown here is derived from an EMBL/GenBank/DDBJ whole genome shotgun (WGS) entry which is preliminary data.</text>
</comment>
<dbReference type="CDD" id="cd02968">
    <property type="entry name" value="SCO"/>
    <property type="match status" value="1"/>
</dbReference>
<protein>
    <submittedName>
        <fullName evidence="3">SCO family protein</fullName>
    </submittedName>
</protein>
<dbReference type="Pfam" id="PF02630">
    <property type="entry name" value="SCO1-SenC"/>
    <property type="match status" value="1"/>
</dbReference>
<organism evidence="3 4">
    <name type="scientific">Ramlibacter alkalitolerans</name>
    <dbReference type="NCBI Taxonomy" id="2039631"/>
    <lineage>
        <taxon>Bacteria</taxon>
        <taxon>Pseudomonadati</taxon>
        <taxon>Pseudomonadota</taxon>
        <taxon>Betaproteobacteria</taxon>
        <taxon>Burkholderiales</taxon>
        <taxon>Comamonadaceae</taxon>
        <taxon>Ramlibacter</taxon>
    </lineage>
</organism>
<feature type="signal peptide" evidence="2">
    <location>
        <begin position="1"/>
        <end position="19"/>
    </location>
</feature>
<reference evidence="3 4" key="1">
    <citation type="journal article" date="2017" name="Int. J. Syst. Evol. Microbiol.">
        <title>Ramlibacter alkalitolerans sp. nov., alkali-tolerant bacterium isolated from soil of ginseng.</title>
        <authorList>
            <person name="Lee D.H."/>
            <person name="Cha C.J."/>
        </authorList>
    </citation>
    <scope>NUCLEOTIDE SEQUENCE [LARGE SCALE GENOMIC DNA]</scope>
    <source>
        <strain evidence="3 4">KACC 19305</strain>
    </source>
</reference>
<accession>A0ABS1JJI2</accession>
<dbReference type="InterPro" id="IPR003782">
    <property type="entry name" value="SCO1/SenC"/>
</dbReference>
<dbReference type="SUPFAM" id="SSF52833">
    <property type="entry name" value="Thioredoxin-like"/>
    <property type="match status" value="1"/>
</dbReference>
<dbReference type="Proteomes" id="UP000622707">
    <property type="component" value="Unassembled WGS sequence"/>
</dbReference>
<evidence type="ECO:0000313" key="4">
    <source>
        <dbReference type="Proteomes" id="UP000622707"/>
    </source>
</evidence>
<evidence type="ECO:0000256" key="2">
    <source>
        <dbReference type="SAM" id="SignalP"/>
    </source>
</evidence>
<gene>
    <name evidence="3" type="ORF">JI746_02555</name>
</gene>
<dbReference type="EMBL" id="JAEQND010000001">
    <property type="protein sequence ID" value="MBL0423975.1"/>
    <property type="molecule type" value="Genomic_DNA"/>
</dbReference>
<evidence type="ECO:0000313" key="3">
    <source>
        <dbReference type="EMBL" id="MBL0423975.1"/>
    </source>
</evidence>
<proteinExistence type="inferred from homology"/>
<dbReference type="InterPro" id="IPR036249">
    <property type="entry name" value="Thioredoxin-like_sf"/>
</dbReference>
<keyword evidence="4" id="KW-1185">Reference proteome</keyword>
<sequence>MKRRALLAAATLAPCAARAQPLSSAPAPAAHLRPQPGAAVPLGLRIVDSAGRPGRLSDCFDGTRCVLLVLGYYRCPQLCGLLMHALLEGLQDSGVPRTHWRIVGLSIDPQDTPATARSRRELDLAYADFLLGAQVAPAPLDLRLLVGTPGEVARLAQAVGFVSAGVPAAAGEPRFTHPAVVTVLTPAGRVARYLEGLDFEPAILRAAIAAARRGEIAPAGDAAAVACGHPEPHWGQRSALVMGATRALAVAAAGGLAAWCWRRRRP</sequence>
<feature type="chain" id="PRO_5046267437" evidence="2">
    <location>
        <begin position="20"/>
        <end position="266"/>
    </location>
</feature>
<comment type="similarity">
    <text evidence="1">Belongs to the SCO1/2 family.</text>
</comment>
<evidence type="ECO:0000256" key="1">
    <source>
        <dbReference type="ARBA" id="ARBA00010996"/>
    </source>
</evidence>